<feature type="coiled-coil region" evidence="1">
    <location>
        <begin position="8"/>
        <end position="42"/>
    </location>
</feature>
<gene>
    <name evidence="3" type="ORF">FHU38_002072</name>
</gene>
<protein>
    <submittedName>
        <fullName evidence="3">DNA-binding protein YbaB</fullName>
    </submittedName>
</protein>
<keyword evidence="4" id="KW-1185">Reference proteome</keyword>
<evidence type="ECO:0000256" key="1">
    <source>
        <dbReference type="SAM" id="Coils"/>
    </source>
</evidence>
<accession>A0A7X5UQ86</accession>
<evidence type="ECO:0000256" key="2">
    <source>
        <dbReference type="SAM" id="MobiDB-lite"/>
    </source>
</evidence>
<comment type="caution">
    <text evidence="3">The sequence shown here is derived from an EMBL/GenBank/DDBJ whole genome shotgun (WGS) entry which is preliminary data.</text>
</comment>
<dbReference type="AlphaFoldDB" id="A0A7X5UQ86"/>
<proteinExistence type="predicted"/>
<keyword evidence="3" id="KW-0238">DNA-binding</keyword>
<dbReference type="RefSeq" id="WP_167169430.1">
    <property type="nucleotide sequence ID" value="NZ_JAAOYM010000001.1"/>
</dbReference>
<sequence>MTEQPQWLADLQRRGEEMVRQSRQAQEELAELTETAASADRMVTVTVGANGALRQLTIDDRALRRSGAELAASIMQLAGRAQAAAARRAVRVVEPFAGEEGMEFLRSQLPPDDEIDEDGGAEQGPAARGRDRRDDDDEPPQSFLRPAH</sequence>
<dbReference type="GO" id="GO:0003677">
    <property type="term" value="F:DNA binding"/>
    <property type="evidence" value="ECO:0007669"/>
    <property type="project" value="UniProtKB-KW"/>
</dbReference>
<dbReference type="EMBL" id="JAAOYM010000001">
    <property type="protein sequence ID" value="NIJ11728.1"/>
    <property type="molecule type" value="Genomic_DNA"/>
</dbReference>
<dbReference type="Gene3D" id="3.30.1310.10">
    <property type="entry name" value="Nucleoid-associated protein YbaB-like domain"/>
    <property type="match status" value="1"/>
</dbReference>
<evidence type="ECO:0000313" key="4">
    <source>
        <dbReference type="Proteomes" id="UP000545493"/>
    </source>
</evidence>
<organism evidence="3 4">
    <name type="scientific">Saccharomonospora amisosensis</name>
    <dbReference type="NCBI Taxonomy" id="1128677"/>
    <lineage>
        <taxon>Bacteria</taxon>
        <taxon>Bacillati</taxon>
        <taxon>Actinomycetota</taxon>
        <taxon>Actinomycetes</taxon>
        <taxon>Pseudonocardiales</taxon>
        <taxon>Pseudonocardiaceae</taxon>
        <taxon>Saccharomonospora</taxon>
    </lineage>
</organism>
<dbReference type="Proteomes" id="UP000545493">
    <property type="component" value="Unassembled WGS sequence"/>
</dbReference>
<feature type="compositionally biased region" description="Acidic residues" evidence="2">
    <location>
        <begin position="111"/>
        <end position="120"/>
    </location>
</feature>
<dbReference type="InterPro" id="IPR004401">
    <property type="entry name" value="YbaB/EbfC"/>
</dbReference>
<name>A0A7X5UQ86_9PSEU</name>
<feature type="region of interest" description="Disordered" evidence="2">
    <location>
        <begin position="100"/>
        <end position="148"/>
    </location>
</feature>
<dbReference type="Pfam" id="PF02575">
    <property type="entry name" value="YbaB_DNA_bd"/>
    <property type="match status" value="1"/>
</dbReference>
<dbReference type="InterPro" id="IPR036894">
    <property type="entry name" value="YbaB-like_sf"/>
</dbReference>
<dbReference type="SUPFAM" id="SSF82607">
    <property type="entry name" value="YbaB-like"/>
    <property type="match status" value="1"/>
</dbReference>
<evidence type="ECO:0000313" key="3">
    <source>
        <dbReference type="EMBL" id="NIJ11728.1"/>
    </source>
</evidence>
<keyword evidence="1" id="KW-0175">Coiled coil</keyword>
<reference evidence="3 4" key="1">
    <citation type="submission" date="2020-03" db="EMBL/GenBank/DDBJ databases">
        <title>Sequencing the genomes of 1000 actinobacteria strains.</title>
        <authorList>
            <person name="Klenk H.-P."/>
        </authorList>
    </citation>
    <scope>NUCLEOTIDE SEQUENCE [LARGE SCALE GENOMIC DNA]</scope>
    <source>
        <strain evidence="3 4">DSM 45685</strain>
    </source>
</reference>